<comment type="caution">
    <text evidence="1">The sequence shown here is derived from an EMBL/GenBank/DDBJ whole genome shotgun (WGS) entry which is preliminary data.</text>
</comment>
<sequence>MAQKISCDQAGINPSAGMSLIVQAALIKLMKDINDKSRGILDSLPSDSDLPIEQDGVNYGILRRTKDSVKVEVSDVDVLRETAPDLFTRTINPDRLDDIIDIIERVGDADMLTDILDNDKAADRANVVKSHYMETGDTQPGWDVVTKRGTASVRPSAEAKKIAADYARTIGLVAD</sequence>
<reference evidence="1 2" key="1">
    <citation type="submission" date="2017-11" db="EMBL/GenBank/DDBJ databases">
        <title>Infants hospitalized years apart are colonized by the same room-sourced microbial strains.</title>
        <authorList>
            <person name="Brooks B."/>
            <person name="Olm M.R."/>
            <person name="Firek B.A."/>
            <person name="Baker R."/>
            <person name="Thomas B.C."/>
            <person name="Morowitz M.J."/>
            <person name="Banfield J.F."/>
        </authorList>
    </citation>
    <scope>NUCLEOTIDE SEQUENCE [LARGE SCALE GENOMIC DNA]</scope>
    <source>
        <strain evidence="1">S2_012_000_R3_87</strain>
    </source>
</reference>
<dbReference type="AlphaFoldDB" id="A0A2W5DB43"/>
<dbReference type="EMBL" id="QFNY01000014">
    <property type="protein sequence ID" value="PZP03279.1"/>
    <property type="molecule type" value="Genomic_DNA"/>
</dbReference>
<name>A0A2W5DB43_9CORY</name>
<evidence type="ECO:0000313" key="1">
    <source>
        <dbReference type="EMBL" id="PZP03279.1"/>
    </source>
</evidence>
<dbReference type="Proteomes" id="UP000249451">
    <property type="component" value="Unassembled WGS sequence"/>
</dbReference>
<evidence type="ECO:0000313" key="2">
    <source>
        <dbReference type="Proteomes" id="UP000249451"/>
    </source>
</evidence>
<protein>
    <submittedName>
        <fullName evidence="1">Uncharacterized protein</fullName>
    </submittedName>
</protein>
<organism evidence="1 2">
    <name type="scientific">Corynebacterium urealyticum</name>
    <dbReference type="NCBI Taxonomy" id="43771"/>
    <lineage>
        <taxon>Bacteria</taxon>
        <taxon>Bacillati</taxon>
        <taxon>Actinomycetota</taxon>
        <taxon>Actinomycetes</taxon>
        <taxon>Mycobacteriales</taxon>
        <taxon>Corynebacteriaceae</taxon>
        <taxon>Corynebacterium</taxon>
    </lineage>
</organism>
<accession>A0A2W5DB43</accession>
<proteinExistence type="predicted"/>
<gene>
    <name evidence="1" type="ORF">DI609_01150</name>
</gene>